<dbReference type="GO" id="GO:0006508">
    <property type="term" value="P:proteolysis"/>
    <property type="evidence" value="ECO:0007669"/>
    <property type="project" value="UniProtKB-KW"/>
</dbReference>
<feature type="domain" description="Peptidase S8/S53" evidence="11">
    <location>
        <begin position="323"/>
        <end position="746"/>
    </location>
</feature>
<feature type="domain" description="Inhibitor I9" evidence="13">
    <location>
        <begin position="920"/>
        <end position="988"/>
    </location>
</feature>
<dbReference type="Gene3D" id="2.60.40.2310">
    <property type="match status" value="4"/>
</dbReference>
<dbReference type="Pfam" id="PF00082">
    <property type="entry name" value="Peptidase_S8"/>
    <property type="match status" value="5"/>
</dbReference>
<dbReference type="InterPro" id="IPR023827">
    <property type="entry name" value="Peptidase_S8_Asp-AS"/>
</dbReference>
<dbReference type="InterPro" id="IPR034197">
    <property type="entry name" value="Peptidases_S8_3"/>
</dbReference>
<feature type="domain" description="Subtilisin-like protease fibronectin type-III" evidence="14">
    <location>
        <begin position="2207"/>
        <end position="2300"/>
    </location>
</feature>
<reference evidence="15 16" key="1">
    <citation type="journal article" date="2016" name="DNA Res.">
        <title>The draft genome of MD-2 pineapple using hybrid error correction of long reads.</title>
        <authorList>
            <person name="Redwan R.M."/>
            <person name="Saidin A."/>
            <person name="Kumar S.V."/>
        </authorList>
    </citation>
    <scope>NUCLEOTIDE SEQUENCE [LARGE SCALE GENOMIC DNA]</scope>
    <source>
        <strain evidence="16">cv. MD2</strain>
        <tissue evidence="15">Leaf</tissue>
    </source>
</reference>
<evidence type="ECO:0000256" key="4">
    <source>
        <dbReference type="ARBA" id="ARBA00022729"/>
    </source>
</evidence>
<dbReference type="SUPFAM" id="SSF52743">
    <property type="entry name" value="Subtilisin-like"/>
    <property type="match status" value="5"/>
</dbReference>
<dbReference type="PRINTS" id="PR00723">
    <property type="entry name" value="SUBTILISIN"/>
</dbReference>
<feature type="domain" description="Peptidase S8/S53" evidence="11">
    <location>
        <begin position="1711"/>
        <end position="2130"/>
    </location>
</feature>
<comment type="caution">
    <text evidence="9">Lacks conserved residue(s) required for the propagation of feature annotation.</text>
</comment>
<evidence type="ECO:0000259" key="12">
    <source>
        <dbReference type="Pfam" id="PF02225"/>
    </source>
</evidence>
<dbReference type="InterPro" id="IPR045051">
    <property type="entry name" value="SBT"/>
</dbReference>
<evidence type="ECO:0000313" key="15">
    <source>
        <dbReference type="EMBL" id="OAY76920.1"/>
    </source>
</evidence>
<dbReference type="InterPro" id="IPR003137">
    <property type="entry name" value="PA_domain"/>
</dbReference>
<feature type="active site" description="Charge relay system" evidence="9">
    <location>
        <position position="1774"/>
    </location>
</feature>
<feature type="domain" description="Subtilisin-like protease fibronectin type-III" evidence="14">
    <location>
        <begin position="1509"/>
        <end position="1604"/>
    </location>
</feature>
<feature type="domain" description="Subtilisin-like protease fibronectin type-III" evidence="14">
    <location>
        <begin position="114"/>
        <end position="209"/>
    </location>
</feature>
<feature type="domain" description="Inhibitor I9" evidence="13">
    <location>
        <begin position="233"/>
        <end position="299"/>
    </location>
</feature>
<feature type="domain" description="Peptidase S8/S53" evidence="11">
    <location>
        <begin position="1"/>
        <end position="41"/>
    </location>
</feature>
<gene>
    <name evidence="15" type="ORF">ACMD2_03090</name>
</gene>
<feature type="domain" description="PA" evidence="12">
    <location>
        <begin position="548"/>
        <end position="619"/>
    </location>
</feature>
<dbReference type="Pfam" id="PF17766">
    <property type="entry name" value="fn3_6"/>
    <property type="match status" value="4"/>
</dbReference>
<feature type="active site" description="Charge relay system" evidence="9">
    <location>
        <position position="2093"/>
    </location>
</feature>
<feature type="domain" description="Inhibitor I9" evidence="13">
    <location>
        <begin position="1607"/>
        <end position="1680"/>
    </location>
</feature>
<keyword evidence="4" id="KW-0732">Signal</keyword>
<dbReference type="GO" id="GO:0005576">
    <property type="term" value="C:extracellular region"/>
    <property type="evidence" value="ECO:0007669"/>
    <property type="project" value="UniProtKB-SubCell"/>
</dbReference>
<keyword evidence="5 9" id="KW-0378">Hydrolase</keyword>
<dbReference type="Gene3D" id="3.40.50.200">
    <property type="entry name" value="Peptidase S8/S53 domain"/>
    <property type="match status" value="5"/>
</dbReference>
<dbReference type="Proteomes" id="UP000092600">
    <property type="component" value="Unassembled WGS sequence"/>
</dbReference>
<dbReference type="Gene3D" id="3.30.70.80">
    <property type="entry name" value="Peptidase S8 propeptide/proteinase inhibitor I9"/>
    <property type="match status" value="4"/>
</dbReference>
<dbReference type="CDD" id="cd02120">
    <property type="entry name" value="PA_subtilisin_like"/>
    <property type="match status" value="2"/>
</dbReference>
<feature type="active site" description="Charge relay system" evidence="9">
    <location>
        <position position="1719"/>
    </location>
</feature>
<evidence type="ECO:0000256" key="5">
    <source>
        <dbReference type="ARBA" id="ARBA00022801"/>
    </source>
</evidence>
<feature type="domain" description="Peptidase S8/S53" evidence="11">
    <location>
        <begin position="2478"/>
        <end position="2552"/>
    </location>
</feature>
<organism evidence="15 16">
    <name type="scientific">Ananas comosus</name>
    <name type="common">Pineapple</name>
    <name type="synonym">Ananas ananas</name>
    <dbReference type="NCBI Taxonomy" id="4615"/>
    <lineage>
        <taxon>Eukaryota</taxon>
        <taxon>Viridiplantae</taxon>
        <taxon>Streptophyta</taxon>
        <taxon>Embryophyta</taxon>
        <taxon>Tracheophyta</taxon>
        <taxon>Spermatophyta</taxon>
        <taxon>Magnoliopsida</taxon>
        <taxon>Liliopsida</taxon>
        <taxon>Poales</taxon>
        <taxon>Bromeliaceae</taxon>
        <taxon>Bromelioideae</taxon>
        <taxon>Ananas</taxon>
    </lineage>
</organism>
<dbReference type="Pfam" id="PF02225">
    <property type="entry name" value="PA"/>
    <property type="match status" value="2"/>
</dbReference>
<comment type="subcellular location">
    <subcellularLocation>
        <location evidence="1">Secreted</location>
    </subcellularLocation>
</comment>
<feature type="active site" description="Charge relay system" evidence="8 9">
    <location>
        <position position="387"/>
    </location>
</feature>
<keyword evidence="6 9" id="KW-0720">Serine protease</keyword>
<dbReference type="InterPro" id="IPR041469">
    <property type="entry name" value="Subtilisin-like_FN3"/>
</dbReference>
<dbReference type="PANTHER" id="PTHR10795">
    <property type="entry name" value="PROPROTEIN CONVERTASE SUBTILISIN/KEXIN"/>
    <property type="match status" value="1"/>
</dbReference>
<feature type="domain" description="Subtilisin-like protease fibronectin type-III" evidence="14">
    <location>
        <begin position="819"/>
        <end position="914"/>
    </location>
</feature>
<feature type="domain" description="PA" evidence="12">
    <location>
        <begin position="1236"/>
        <end position="1312"/>
    </location>
</feature>
<evidence type="ECO:0000256" key="6">
    <source>
        <dbReference type="ARBA" id="ARBA00022825"/>
    </source>
</evidence>
<evidence type="ECO:0000259" key="14">
    <source>
        <dbReference type="Pfam" id="PF17766"/>
    </source>
</evidence>
<evidence type="ECO:0000256" key="8">
    <source>
        <dbReference type="PIRSR" id="PIRSR615500-1"/>
    </source>
</evidence>
<protein>
    <submittedName>
        <fullName evidence="15">Subtilisin-like protease SBT1.7</fullName>
    </submittedName>
</protein>
<dbReference type="InterPro" id="IPR000209">
    <property type="entry name" value="Peptidase_S8/S53_dom"/>
</dbReference>
<dbReference type="CDD" id="cd04852">
    <property type="entry name" value="Peptidases_S8_3"/>
    <property type="match status" value="3"/>
</dbReference>
<keyword evidence="3 9" id="KW-0645">Protease</keyword>
<proteinExistence type="inferred from homology"/>
<evidence type="ECO:0000256" key="7">
    <source>
        <dbReference type="ARBA" id="ARBA00023180"/>
    </source>
</evidence>
<dbReference type="InterPro" id="IPR037045">
    <property type="entry name" value="S8pro/Inhibitor_I9_sf"/>
</dbReference>
<comment type="similarity">
    <text evidence="2 9 10">Belongs to the peptidase S8 family.</text>
</comment>
<dbReference type="InterPro" id="IPR023828">
    <property type="entry name" value="Peptidase_S8_Ser-AS"/>
</dbReference>
<dbReference type="PROSITE" id="PS51892">
    <property type="entry name" value="SUBTILASE"/>
    <property type="match status" value="5"/>
</dbReference>
<evidence type="ECO:0000256" key="1">
    <source>
        <dbReference type="ARBA" id="ARBA00004613"/>
    </source>
</evidence>
<evidence type="ECO:0000259" key="11">
    <source>
        <dbReference type="Pfam" id="PF00082"/>
    </source>
</evidence>
<feature type="domain" description="Peptidase S8/S53" evidence="11">
    <location>
        <begin position="1013"/>
        <end position="1436"/>
    </location>
</feature>
<feature type="active site" description="Charge relay system" evidence="9">
    <location>
        <position position="1077"/>
    </location>
</feature>
<feature type="active site" description="Charge relay system" evidence="8 9">
    <location>
        <position position="332"/>
    </location>
</feature>
<evidence type="ECO:0000313" key="16">
    <source>
        <dbReference type="Proteomes" id="UP000092600"/>
    </source>
</evidence>
<dbReference type="InterPro" id="IPR010259">
    <property type="entry name" value="S8pro/Inhibitor_I9"/>
</dbReference>
<dbReference type="InterPro" id="IPR015500">
    <property type="entry name" value="Peptidase_S8_subtilisin-rel"/>
</dbReference>
<dbReference type="GO" id="GO:0004252">
    <property type="term" value="F:serine-type endopeptidase activity"/>
    <property type="evidence" value="ECO:0007669"/>
    <property type="project" value="UniProtKB-UniRule"/>
</dbReference>
<feature type="active site" description="Charge relay system" evidence="8 9">
    <location>
        <position position="705"/>
    </location>
</feature>
<comment type="caution">
    <text evidence="15">The sequence shown here is derived from an EMBL/GenBank/DDBJ whole genome shotgun (WGS) entry which is preliminary data.</text>
</comment>
<evidence type="ECO:0000256" key="9">
    <source>
        <dbReference type="PROSITE-ProRule" id="PRU01240"/>
    </source>
</evidence>
<dbReference type="EMBL" id="LSRQ01001666">
    <property type="protein sequence ID" value="OAY76920.1"/>
    <property type="molecule type" value="Genomic_DNA"/>
</dbReference>
<keyword evidence="7" id="KW-0325">Glycoprotein</keyword>
<feature type="active site" description="Charge relay system" evidence="9">
    <location>
        <position position="1395"/>
    </location>
</feature>
<accession>A0A199VJJ7</accession>
<dbReference type="InterPro" id="IPR036852">
    <property type="entry name" value="Peptidase_S8/S53_dom_sf"/>
</dbReference>
<evidence type="ECO:0000256" key="10">
    <source>
        <dbReference type="RuleBase" id="RU003355"/>
    </source>
</evidence>
<dbReference type="Pfam" id="PF05922">
    <property type="entry name" value="Inhibitor_I9"/>
    <property type="match status" value="3"/>
</dbReference>
<evidence type="ECO:0000256" key="3">
    <source>
        <dbReference type="ARBA" id="ARBA00022670"/>
    </source>
</evidence>
<evidence type="ECO:0000259" key="13">
    <source>
        <dbReference type="Pfam" id="PF05922"/>
    </source>
</evidence>
<dbReference type="PROSITE" id="PS00136">
    <property type="entry name" value="SUBTILASE_ASP"/>
    <property type="match status" value="4"/>
</dbReference>
<sequence length="2554" mass="269848">MATPHICGIAALIKSVHPDWSAAAVKSAIITTADENGRDGKPILDELHQKASFFAVGAGHVNPSKAADPGLIYDIGANDYVGFICSIYGDAGARVIVRSHNVSCSKVTQKSATELNLPSIAASPAWLETVTITRAVTNVGEPQSTYTAHVDIPEAVKIEVAPPTLSFAAVGERKTFQVRVRWSLFPAKGVVEGNLRWVSNEHVVRSPIVYCVFVILARMIPNHCKLTLSIADASSNELESWYKSFLSESVSDTGEPRLLHSYSEVFSGFAAKLTQFELNSMQKREGFVRAFPERKLYLQTTHTPEFLGLRTESNGLWNASAFGRGIIVGLLDTGIAAGHPSFSDAGVPLPPARWKGSCALEAGCNNKLIGARAFVPGDESPLDDNGHGTHTASTAAGNFVPGAQAYGQAGGTAAGMAPRAHLAVYKVCSASGCTDSDVLAGLDAAVKDGVDVISISLVSGSLPFDEDVIAIGAFAAFEKGIVVSCAAGNAGPFNTSLSNEAPWYITVGATSVDRSFRSYVQLNNGKVYEGESLNQLTKIPSNPVELAYNSNCSDCTFFKNFDIQGKIVVCKPFFPPEKIATAVLKAGGIGVIIINVEEEGYTIIASDFHLLASQLSPADGDAVIAYASDARNNPKALITFNSTVLGTSPAPVVAFFSSRGPNFQTPSILKPDVSAPGLNILAAWPTQVDGGNDGANTFNIISGTSMATPHISGIAALIKSVHPDWSAAAVKSAIITTADENGRDGKPILDELHQKASFFAVGAGHVNPSKAADPGLIYDIGANDYVGFICSIYGDAGARVIVRSHNVSCSKVTQKSATELNLPSIAASPAWLETVTITRAVTNVGEPQSTYTAHVDIPEAVKIEVAPPTLSFAAVGERKTFQVRVRWSLFPAKGVVEGNLRWVSNEHVVRSPIVSEPLQTYIVRVQPPIEIADAGSNELESWYKSFLSESVSDTGAELRLLHSYSEVFSGFAAKLTQFELNSMQKKEGFTTHTPEFLGLRPASNGLWNASAFGRGVIVGLLDTGITAGHPSFSDAGVPPPPARWKGSCALEAGCNNKLIGARAFVPGDESPLDDIGHGTHTASTAAGNFVPGAQAYGQAGGTAAGMAPRAHLAVYKVCNAAGCATTDVLAGLDAAVKDGVNVISISLGGGSVPFDEDAIAIGAFAAFEKGIVVSCAAGNAGPFNTSLSNEAPWYITVGATSVDRSFRSYVQLNNGKVYEGESLNQLTKIPSNPVELAYNSNRSDCTFFKNFDIKGKIVVCEPFFPPEKIATAVLKAGGVGVVVVNLEAEGYSIITSDFPLPASRLSVADGDAVIAYASDARNNPKASITFNGTVLGTSPAPVVAFFSSRGPNFQTPWILKPDVSAPGLNILAAWPTQVDGGNDGANTFNIISGTSMATPHISGIAALIKSVHPDWSAAAVKSAIITTADENGRDGKPILDELHQKASFFAVGAGHVNPSKAADPGLIYDIGANDYVGFICSVYGDAGARVIVRSHNVSCSKVTQKSATELNLPSIAASPAWLETVTITRAVTNVGEPQSTYTAHVDIPEVVKIEVAPPTLSFAAVGERKTFQVRVRWSLFPAKGVVEGNLRWVSNEHVVRSPIVLRTYIVRVQPPTEVADAGSTELESWYKSFLSESISDAGELRLVHSYSEVFAGFAAQLTKTELNSIQKKEGFVHAFPVKNLRLLTTRTPAFLGLQPGTGLWNTTALSRGIIIGLLDTGIAPTHPSFSDDGVPPPPAKWKGSCAFETGCNNKLIGAQSFVQDDKSPFDDIGHGTHTASTAAGNFVHGASAFGQASGTAAGVAPHAHLAMYKVCSASGCWTSDILAGLDAAVKDGVDVISISLGGGTDKFFRDVIAIGAFGAFEKGVFVSCAAGNEGPRGKSLSNEAPWYITVGATSVDRSFAASVQLYNNKQLYEGESLNQFKNFSSAPFELAYSSEFSSCSDFTGFDIRGKLVLCDPQDLLPSYDIFGAVKSGGGVGVVLVNAKAAGYSIVTDSYPLPTVQLSAAAGRAIIDYTLRSQLLASISFNGTVLGTPFAPSVAFFSSRGPNFQNGMLLKPDVAAPGLNILAAWPTQADGGNDGKKTFNIISGTSMATPHVSGIAALIKSVHPDWSPAAIKSAIITTSDVKDKQGLPIFNELQTPANVYELGAGHVNPSKAVDPGLVYDIGADDYVRFICTIYGDHGANIIVRSHNVSCADEKQIAAEELNLPSIVFPIGLSPRPNVTRTVTNVGKAQSTYAVQLEVPVSVRVTVTPSTLSFSKVNEKKTFRVSVEIVGDLGGWNYGHLRWVSDDHVVRTPLSWYRSFISASTADAGESRLVHVYSEVFVGSAVKLTRSELKSMQKREEFDVFLFISSPVLSRPNIGVPSNAGVNESEQLRTYIVRVQPSTEVVDAGSIKLESWYKSFLSESISDAGELREVFVGFAAKLTKTELYSIQKKEGFVRAFSVKNLRLLTMRTPAFLGLQPSTSLWNTTALSRDTIIGLLDTGIAPTHPSFSDDGVLPPPAKWKGSCAFETGCNNKLIGAQSFVQDDKSPFDDVGHGTHTASTAAGNFV</sequence>
<dbReference type="Gene3D" id="3.50.30.30">
    <property type="match status" value="3"/>
</dbReference>
<dbReference type="PROSITE" id="PS00138">
    <property type="entry name" value="SUBTILASE_SER"/>
    <property type="match status" value="3"/>
</dbReference>
<evidence type="ECO:0000256" key="2">
    <source>
        <dbReference type="ARBA" id="ARBA00011073"/>
    </source>
</evidence>
<name>A0A199VJJ7_ANACO</name>
<feature type="active site" description="Charge relay system" evidence="9">
    <location>
        <position position="1022"/>
    </location>
</feature>